<evidence type="ECO:0008006" key="4">
    <source>
        <dbReference type="Google" id="ProtNLM"/>
    </source>
</evidence>
<organism evidence="2 3">
    <name type="scientific">Tetrabaena socialis</name>
    <dbReference type="NCBI Taxonomy" id="47790"/>
    <lineage>
        <taxon>Eukaryota</taxon>
        <taxon>Viridiplantae</taxon>
        <taxon>Chlorophyta</taxon>
        <taxon>core chlorophytes</taxon>
        <taxon>Chlorophyceae</taxon>
        <taxon>CS clade</taxon>
        <taxon>Chlamydomonadales</taxon>
        <taxon>Tetrabaenaceae</taxon>
        <taxon>Tetrabaena</taxon>
    </lineage>
</organism>
<evidence type="ECO:0000313" key="2">
    <source>
        <dbReference type="EMBL" id="PNH12377.1"/>
    </source>
</evidence>
<dbReference type="Proteomes" id="UP000236333">
    <property type="component" value="Unassembled WGS sequence"/>
</dbReference>
<evidence type="ECO:0000313" key="3">
    <source>
        <dbReference type="Proteomes" id="UP000236333"/>
    </source>
</evidence>
<proteinExistence type="predicted"/>
<dbReference type="OrthoDB" id="419333at2759"/>
<name>A0A2J8AIN4_9CHLO</name>
<accession>A0A2J8AIN4</accession>
<dbReference type="PANTHER" id="PTHR31296:SF1">
    <property type="entry name" value="MITOCHONDRIAL PROTEIN C2ORF69"/>
    <property type="match status" value="1"/>
</dbReference>
<dbReference type="EMBL" id="PGGS01000009">
    <property type="protein sequence ID" value="PNH12377.1"/>
    <property type="molecule type" value="Genomic_DNA"/>
</dbReference>
<reference evidence="2 3" key="1">
    <citation type="journal article" date="2017" name="Mol. Biol. Evol.">
        <title>The 4-celled Tetrabaena socialis nuclear genome reveals the essential components for genetic control of cell number at the origin of multicellularity in the volvocine lineage.</title>
        <authorList>
            <person name="Featherston J."/>
            <person name="Arakaki Y."/>
            <person name="Hanschen E.R."/>
            <person name="Ferris P.J."/>
            <person name="Michod R.E."/>
            <person name="Olson B.J.S.C."/>
            <person name="Nozaki H."/>
            <person name="Durand P.M."/>
        </authorList>
    </citation>
    <scope>NUCLEOTIDE SEQUENCE [LARGE SCALE GENOMIC DNA]</scope>
    <source>
        <strain evidence="2 3">NIES-571</strain>
    </source>
</reference>
<feature type="region of interest" description="Disordered" evidence="1">
    <location>
        <begin position="160"/>
        <end position="179"/>
    </location>
</feature>
<comment type="caution">
    <text evidence="2">The sequence shown here is derived from an EMBL/GenBank/DDBJ whole genome shotgun (WGS) entry which is preliminary data.</text>
</comment>
<dbReference type="PANTHER" id="PTHR31296">
    <property type="entry name" value="UPF0565 PROTEIN C2ORF69"/>
    <property type="match status" value="1"/>
</dbReference>
<keyword evidence="3" id="KW-1185">Reference proteome</keyword>
<dbReference type="GO" id="GO:0005739">
    <property type="term" value="C:mitochondrion"/>
    <property type="evidence" value="ECO:0007669"/>
    <property type="project" value="TreeGrafter"/>
</dbReference>
<dbReference type="AlphaFoldDB" id="A0A2J8AIN4"/>
<dbReference type="InterPro" id="IPR018881">
    <property type="entry name" value="C2orf69_mit"/>
</dbReference>
<evidence type="ECO:0000256" key="1">
    <source>
        <dbReference type="SAM" id="MobiDB-lite"/>
    </source>
</evidence>
<protein>
    <recommendedName>
        <fullName evidence="4">DUF726 domain-containing protein</fullName>
    </recommendedName>
</protein>
<gene>
    <name evidence="2" type="ORF">TSOC_000641</name>
</gene>
<dbReference type="Pfam" id="PF10561">
    <property type="entry name" value="C2orf69"/>
    <property type="match status" value="1"/>
</dbReference>
<sequence>MQHEAVEAPGGPPTRLLSAHRDDATAATAVLFFEGDQISPDDYEARELIGDLAEPAQHLSTLSTRFSEDAVFVVLPTTLNRGQACYGNFLNAMTATGEPLGFKPQGYRSSTHLHDILTRCCGAAQAAGLTLVGFSKGAVVLNQLLTEMAWHEEALSASGPAELQPAPAGQAPASSLAAAPAQAGAGGTAAGVAGASPVRPTAVAPPLPSAHGVSATLDAVRVVHFLDAGLNCRGVHLTDPAVLTMLGLRHKRRPLAVHLHGTPRQWGDRKRPWIVQERDRFLALLRGAGVPVEVHAHFEGQPPSLRQHFEVISLVGRGAMMS</sequence>